<sequence length="306" mass="34454">MLSANQTGALLLVAFDEALANDFCETVNVSCQVLSIPTMQSLENFLGNPKSVVYLMNHINTDHLHNIEFITQKFAGIGVVVFSQSLSIPLLQHAIHCGVRELYLYPPSELELESYLSVIGELRSADAKYSRESTLVDISAIRSSKWVRYGAVVELLELIEKNFSHASSLQDFSHDIHLSQSRLSHMFKDVTGMNFSHYLICRRLEEAERILTSESASSTTIAFELGFSNPSHFCRVFKEHFGLSPMAYSEDNRTMQNSETYLHYLRLRCDLLNTLNSLSAGNVNSADKEKAIEIQSTRQSNRSVKC</sequence>
<reference evidence="5 6" key="1">
    <citation type="submission" date="2019-05" db="EMBL/GenBank/DDBJ databases">
        <title>Genome sequences of Thalassotalea litorea 1K03283.</title>
        <authorList>
            <person name="Zhang D."/>
        </authorList>
    </citation>
    <scope>NUCLEOTIDE SEQUENCE [LARGE SCALE GENOMIC DNA]</scope>
    <source>
        <strain evidence="5 6">MCCC 1K03283</strain>
    </source>
</reference>
<dbReference type="SMART" id="SM00342">
    <property type="entry name" value="HTH_ARAC"/>
    <property type="match status" value="1"/>
</dbReference>
<gene>
    <name evidence="5" type="ORF">FE810_14690</name>
</gene>
<protein>
    <submittedName>
        <fullName evidence="5">Helix-turn-helix transcriptional regulator</fullName>
    </submittedName>
</protein>
<evidence type="ECO:0000256" key="1">
    <source>
        <dbReference type="ARBA" id="ARBA00023015"/>
    </source>
</evidence>
<evidence type="ECO:0000256" key="3">
    <source>
        <dbReference type="ARBA" id="ARBA00023163"/>
    </source>
</evidence>
<dbReference type="RefSeq" id="WP_138320996.1">
    <property type="nucleotide sequence ID" value="NZ_VCBC01000016.1"/>
</dbReference>
<dbReference type="PRINTS" id="PR00032">
    <property type="entry name" value="HTHARAC"/>
</dbReference>
<evidence type="ECO:0000313" key="5">
    <source>
        <dbReference type="EMBL" id="TLU61481.1"/>
    </source>
</evidence>
<name>A0A5R9ID21_9GAMM</name>
<dbReference type="AlphaFoldDB" id="A0A5R9ID21"/>
<organism evidence="5 6">
    <name type="scientific">Thalassotalea litorea</name>
    <dbReference type="NCBI Taxonomy" id="2020715"/>
    <lineage>
        <taxon>Bacteria</taxon>
        <taxon>Pseudomonadati</taxon>
        <taxon>Pseudomonadota</taxon>
        <taxon>Gammaproteobacteria</taxon>
        <taxon>Alteromonadales</taxon>
        <taxon>Colwelliaceae</taxon>
        <taxon>Thalassotalea</taxon>
    </lineage>
</organism>
<dbReference type="SUPFAM" id="SSF46689">
    <property type="entry name" value="Homeodomain-like"/>
    <property type="match status" value="2"/>
</dbReference>
<dbReference type="Gene3D" id="1.10.10.60">
    <property type="entry name" value="Homeodomain-like"/>
    <property type="match status" value="2"/>
</dbReference>
<keyword evidence="6" id="KW-1185">Reference proteome</keyword>
<evidence type="ECO:0000313" key="6">
    <source>
        <dbReference type="Proteomes" id="UP000307790"/>
    </source>
</evidence>
<keyword evidence="2" id="KW-0238">DNA-binding</keyword>
<dbReference type="InterPro" id="IPR009057">
    <property type="entry name" value="Homeodomain-like_sf"/>
</dbReference>
<evidence type="ECO:0000259" key="4">
    <source>
        <dbReference type="PROSITE" id="PS01124"/>
    </source>
</evidence>
<dbReference type="InterPro" id="IPR020449">
    <property type="entry name" value="Tscrpt_reg_AraC-type_HTH"/>
</dbReference>
<dbReference type="InterPro" id="IPR018060">
    <property type="entry name" value="HTH_AraC"/>
</dbReference>
<dbReference type="PANTHER" id="PTHR43280">
    <property type="entry name" value="ARAC-FAMILY TRANSCRIPTIONAL REGULATOR"/>
    <property type="match status" value="1"/>
</dbReference>
<dbReference type="PANTHER" id="PTHR43280:SF2">
    <property type="entry name" value="HTH-TYPE TRANSCRIPTIONAL REGULATOR EXSA"/>
    <property type="match status" value="1"/>
</dbReference>
<dbReference type="Pfam" id="PF12833">
    <property type="entry name" value="HTH_18"/>
    <property type="match status" value="1"/>
</dbReference>
<feature type="domain" description="HTH araC/xylS-type" evidence="4">
    <location>
        <begin position="153"/>
        <end position="251"/>
    </location>
</feature>
<dbReference type="EMBL" id="VCBC01000016">
    <property type="protein sequence ID" value="TLU61481.1"/>
    <property type="molecule type" value="Genomic_DNA"/>
</dbReference>
<comment type="caution">
    <text evidence="5">The sequence shown here is derived from an EMBL/GenBank/DDBJ whole genome shotgun (WGS) entry which is preliminary data.</text>
</comment>
<dbReference type="GO" id="GO:0043565">
    <property type="term" value="F:sequence-specific DNA binding"/>
    <property type="evidence" value="ECO:0007669"/>
    <property type="project" value="InterPro"/>
</dbReference>
<proteinExistence type="predicted"/>
<accession>A0A5R9ID21</accession>
<keyword evidence="3" id="KW-0804">Transcription</keyword>
<dbReference type="OrthoDB" id="282744at2"/>
<keyword evidence="1" id="KW-0805">Transcription regulation</keyword>
<dbReference type="PROSITE" id="PS01124">
    <property type="entry name" value="HTH_ARAC_FAMILY_2"/>
    <property type="match status" value="1"/>
</dbReference>
<evidence type="ECO:0000256" key="2">
    <source>
        <dbReference type="ARBA" id="ARBA00023125"/>
    </source>
</evidence>
<dbReference type="Proteomes" id="UP000307790">
    <property type="component" value="Unassembled WGS sequence"/>
</dbReference>
<dbReference type="GO" id="GO:0003700">
    <property type="term" value="F:DNA-binding transcription factor activity"/>
    <property type="evidence" value="ECO:0007669"/>
    <property type="project" value="InterPro"/>
</dbReference>